<protein>
    <recommendedName>
        <fullName evidence="5">Long-chain-fatty-acid-CoA ligase</fullName>
    </recommendedName>
</protein>
<dbReference type="Pfam" id="PF00501">
    <property type="entry name" value="AMP-binding"/>
    <property type="match status" value="1"/>
</dbReference>
<keyword evidence="4" id="KW-1185">Reference proteome</keyword>
<dbReference type="GO" id="GO:0006631">
    <property type="term" value="P:fatty acid metabolic process"/>
    <property type="evidence" value="ECO:0007669"/>
    <property type="project" value="TreeGrafter"/>
</dbReference>
<dbReference type="PANTHER" id="PTHR43201:SF6">
    <property type="entry name" value="ACYL COA SYNTHETASE (EUROFUNG)"/>
    <property type="match status" value="1"/>
</dbReference>
<proteinExistence type="predicted"/>
<dbReference type="Proteomes" id="UP000034947">
    <property type="component" value="Unassembled WGS sequence"/>
</dbReference>
<dbReference type="OrthoDB" id="10253115at2759"/>
<dbReference type="InterPro" id="IPR042099">
    <property type="entry name" value="ANL_N_sf"/>
</dbReference>
<dbReference type="VEuPathDB" id="FungiDB:P175DRAFT_0559879"/>
<feature type="domain" description="AMP-binding enzyme C-terminal" evidence="2">
    <location>
        <begin position="459"/>
        <end position="541"/>
    </location>
</feature>
<evidence type="ECO:0000259" key="2">
    <source>
        <dbReference type="Pfam" id="PF13193"/>
    </source>
</evidence>
<dbReference type="InterPro" id="IPR025110">
    <property type="entry name" value="AMP-bd_C"/>
</dbReference>
<evidence type="ECO:0008006" key="5">
    <source>
        <dbReference type="Google" id="ProtNLM"/>
    </source>
</evidence>
<evidence type="ECO:0000313" key="4">
    <source>
        <dbReference type="Proteomes" id="UP000034947"/>
    </source>
</evidence>
<dbReference type="AlphaFoldDB" id="A0A0F8U754"/>
<comment type="caution">
    <text evidence="3">The sequence shown here is derived from an EMBL/GenBank/DDBJ whole genome shotgun (WGS) entry which is preliminary data.</text>
</comment>
<name>A0A0F8U754_9EURO</name>
<evidence type="ECO:0000313" key="3">
    <source>
        <dbReference type="EMBL" id="KKK15418.1"/>
    </source>
</evidence>
<dbReference type="Pfam" id="PF13193">
    <property type="entry name" value="AMP-binding_C"/>
    <property type="match status" value="1"/>
</dbReference>
<accession>A0A0F8U754</accession>
<dbReference type="Gene3D" id="3.30.300.30">
    <property type="match status" value="1"/>
</dbReference>
<dbReference type="GO" id="GO:0031956">
    <property type="term" value="F:medium-chain fatty acid-CoA ligase activity"/>
    <property type="evidence" value="ECO:0007669"/>
    <property type="project" value="TreeGrafter"/>
</dbReference>
<gene>
    <name evidence="3" type="ORF">AOCH_001155</name>
</gene>
<evidence type="ECO:0000259" key="1">
    <source>
        <dbReference type="Pfam" id="PF00501"/>
    </source>
</evidence>
<dbReference type="PANTHER" id="PTHR43201">
    <property type="entry name" value="ACYL-COA SYNTHETASE"/>
    <property type="match status" value="1"/>
</dbReference>
<reference evidence="3 4" key="1">
    <citation type="submission" date="2015-02" db="EMBL/GenBank/DDBJ databases">
        <title>Draft Genome Sequences of Two Closely-Related Aflatoxigenic Aspergillus Species Obtained from the Cote d'Ivoire.</title>
        <authorList>
            <person name="Moore G.G."/>
            <person name="Beltz S.B."/>
            <person name="Mack B.M."/>
        </authorList>
    </citation>
    <scope>NUCLEOTIDE SEQUENCE [LARGE SCALE GENOMIC DNA]</scope>
    <source>
        <strain evidence="3 4">SRRC1432</strain>
    </source>
</reference>
<dbReference type="EMBL" id="JYKN01002700">
    <property type="protein sequence ID" value="KKK15418.1"/>
    <property type="molecule type" value="Genomic_DNA"/>
</dbReference>
<dbReference type="InterPro" id="IPR000873">
    <property type="entry name" value="AMP-dep_synth/lig_dom"/>
</dbReference>
<dbReference type="Gene3D" id="3.40.50.12780">
    <property type="entry name" value="N-terminal domain of ligase-like"/>
    <property type="match status" value="1"/>
</dbReference>
<feature type="domain" description="AMP-dependent synthetase/ligase" evidence="1">
    <location>
        <begin position="27"/>
        <end position="404"/>
    </location>
</feature>
<sequence length="564" mass="62544">MVPKLSLIHGPKEPEIWSNKTLCDIIDEQTNRYADRPMLIVPWQSTRLSYHDLAERSKTVAKAMLHFGLRHGDCIGIMDGNSCEYIEVFLGAARIGCPAVVLNNTYTPDELKNAVYQSSCKTVFITPGIGTRSLIGHIKLLQSAKQRGPDLRDLQQVVYLRGNVGGLAGGMIQSYTSFIAQGHSRDKDTLLEQATKMLAPEDVLNLQFTSGTTGNILNNARFVGDAMRLTPDDIVCCGPPLFHCFGLVLGFLASFCYGSSIVFPSDYFRASSVVDALLNENPTVLLGVPTMLVAELEVLSKTGQKPRRLRTGLASGSAVSQVLMNEIRERMGVDKMLIAYGMTETSPVSFITSLDDPDQKRISTIGRVMPHTSAKVIDKEGNILPRGQRGELCISGYALQKGYWKNEEKTREVMRQDENGVLWMYTGDEVMIDEAGYAHITGRIKDLIIRGGENIFPREIEDRLASHPNITEASVVGIRDERYGEVVGCFLKAAMCCHKIPDNEIRKWVERKLGRHKSPSYVFWIGDTGVGNDFPKTGSGKHQKHILRDIGNRLAGHTKTRARL</sequence>
<dbReference type="InterPro" id="IPR045851">
    <property type="entry name" value="AMP-bd_C_sf"/>
</dbReference>
<dbReference type="SUPFAM" id="SSF56801">
    <property type="entry name" value="Acetyl-CoA synthetase-like"/>
    <property type="match status" value="1"/>
</dbReference>
<organism evidence="3 4">
    <name type="scientific">Aspergillus ochraceoroseus</name>
    <dbReference type="NCBI Taxonomy" id="138278"/>
    <lineage>
        <taxon>Eukaryota</taxon>
        <taxon>Fungi</taxon>
        <taxon>Dikarya</taxon>
        <taxon>Ascomycota</taxon>
        <taxon>Pezizomycotina</taxon>
        <taxon>Eurotiomycetes</taxon>
        <taxon>Eurotiomycetidae</taxon>
        <taxon>Eurotiales</taxon>
        <taxon>Aspergillaceae</taxon>
        <taxon>Aspergillus</taxon>
        <taxon>Aspergillus subgen. Nidulantes</taxon>
    </lineage>
</organism>